<proteinExistence type="predicted"/>
<dbReference type="InterPro" id="IPR027826">
    <property type="entry name" value="DUF4431"/>
</dbReference>
<accession>A0ABW9DMF0</accession>
<gene>
    <name evidence="2" type="ORF">PQQ63_06150</name>
</gene>
<sequence length="168" mass="17958">MLDVSAKFERSLAAGADVDAATFLAFMKATRLAFASALFCMVGVGTAAEPSPSITLEGTLEIGEFYGPPNYGEKPGGDRIESSLYLQLPATPTTQLSDSAALATFGPDAQRTYFVQVVVHDSERAAAEKAIGHRVQIVGDPLEPTTGHHRLPLLIDVKSLKPIDAWNW</sequence>
<dbReference type="RefSeq" id="WP_408223875.1">
    <property type="nucleotide sequence ID" value="NZ_JAQQCF010000004.1"/>
</dbReference>
<name>A0ABW9DMF0_9BURK</name>
<comment type="caution">
    <text evidence="2">The sequence shown here is derived from an EMBL/GenBank/DDBJ whole genome shotgun (WGS) entry which is preliminary data.</text>
</comment>
<organism evidence="2 3">
    <name type="scientific">Paraburkholderia metrosideri</name>
    <dbReference type="NCBI Taxonomy" id="580937"/>
    <lineage>
        <taxon>Bacteria</taxon>
        <taxon>Pseudomonadati</taxon>
        <taxon>Pseudomonadota</taxon>
        <taxon>Betaproteobacteria</taxon>
        <taxon>Burkholderiales</taxon>
        <taxon>Burkholderiaceae</taxon>
        <taxon>Paraburkholderia</taxon>
    </lineage>
</organism>
<evidence type="ECO:0000313" key="3">
    <source>
        <dbReference type="Proteomes" id="UP001629432"/>
    </source>
</evidence>
<evidence type="ECO:0000313" key="2">
    <source>
        <dbReference type="EMBL" id="MFM0636270.1"/>
    </source>
</evidence>
<reference evidence="2 3" key="1">
    <citation type="journal article" date="2024" name="Chem. Sci.">
        <title>Discovery of megapolipeptins by genome mining of a Burkholderiales bacteria collection.</title>
        <authorList>
            <person name="Paulo B.S."/>
            <person name="Recchia M.J.J."/>
            <person name="Lee S."/>
            <person name="Fergusson C.H."/>
            <person name="Romanowski S.B."/>
            <person name="Hernandez A."/>
            <person name="Krull N."/>
            <person name="Liu D.Y."/>
            <person name="Cavanagh H."/>
            <person name="Bos A."/>
            <person name="Gray C.A."/>
            <person name="Murphy B.T."/>
            <person name="Linington R.G."/>
            <person name="Eustaquio A.S."/>
        </authorList>
    </citation>
    <scope>NUCLEOTIDE SEQUENCE [LARGE SCALE GENOMIC DNA]</scope>
    <source>
        <strain evidence="2 3">RL17-338-BIC-A</strain>
    </source>
</reference>
<dbReference type="EMBL" id="JAQQCF010000004">
    <property type="protein sequence ID" value="MFM0636270.1"/>
    <property type="molecule type" value="Genomic_DNA"/>
</dbReference>
<feature type="domain" description="DUF4431" evidence="1">
    <location>
        <begin position="115"/>
        <end position="160"/>
    </location>
</feature>
<dbReference type="Pfam" id="PF14485">
    <property type="entry name" value="DUF4431"/>
    <property type="match status" value="1"/>
</dbReference>
<keyword evidence="3" id="KW-1185">Reference proteome</keyword>
<dbReference type="Proteomes" id="UP001629432">
    <property type="component" value="Unassembled WGS sequence"/>
</dbReference>
<evidence type="ECO:0000259" key="1">
    <source>
        <dbReference type="Pfam" id="PF14485"/>
    </source>
</evidence>
<protein>
    <submittedName>
        <fullName evidence="2">DUF4431 domain-containing protein</fullName>
    </submittedName>
</protein>